<comment type="caution">
    <text evidence="1">The sequence shown here is derived from an EMBL/GenBank/DDBJ whole genome shotgun (WGS) entry which is preliminary data.</text>
</comment>
<accession>A0AAE3E1V6</accession>
<gene>
    <name evidence="1" type="ORF">LKE05_13055</name>
</gene>
<organism evidence="1 2">
    <name type="scientific">Hominilimicola fabiformis</name>
    <dbReference type="NCBI Taxonomy" id="2885356"/>
    <lineage>
        <taxon>Bacteria</taxon>
        <taxon>Bacillati</taxon>
        <taxon>Bacillota</taxon>
        <taxon>Clostridia</taxon>
        <taxon>Eubacteriales</taxon>
        <taxon>Oscillospiraceae</taxon>
        <taxon>Hominilimicola</taxon>
    </lineage>
</organism>
<dbReference type="AlphaFoldDB" id="A0AAE3E1V6"/>
<sequence length="191" mass="22766">MVDNDCMLSFISRLKRHYDECGEKAFTELSYMLLDEETEFLFYETIRESDFLVNCEFNEETYCCRYFFSSEEMTEYYRLAKKIGRLKGWSKKENKYIRDALNYTLKRLDKIDTCGCCYGDVYSGTKHKYASSVNVYVYEEGCFYDYVGLYFSINTIFHYYEKQLKKLKKIYAGIIAIYLSLLLPQELEVAA</sequence>
<dbReference type="RefSeq" id="WP_022229550.1">
    <property type="nucleotide sequence ID" value="NZ_JAJEQM010000023.1"/>
</dbReference>
<evidence type="ECO:0000313" key="2">
    <source>
        <dbReference type="Proteomes" id="UP001198242"/>
    </source>
</evidence>
<dbReference type="EMBL" id="JAJEQM010000023">
    <property type="protein sequence ID" value="MCC2211710.1"/>
    <property type="molecule type" value="Genomic_DNA"/>
</dbReference>
<dbReference type="Proteomes" id="UP001198242">
    <property type="component" value="Unassembled WGS sequence"/>
</dbReference>
<reference evidence="1 2" key="1">
    <citation type="submission" date="2021-10" db="EMBL/GenBank/DDBJ databases">
        <title>Anaerobic single-cell dispensing facilitates the cultivation of human gut bacteria.</title>
        <authorList>
            <person name="Afrizal A."/>
        </authorList>
    </citation>
    <scope>NUCLEOTIDE SEQUENCE [LARGE SCALE GENOMIC DNA]</scope>
    <source>
        <strain evidence="1 2">CLA-AA-H232</strain>
    </source>
</reference>
<evidence type="ECO:0000313" key="1">
    <source>
        <dbReference type="EMBL" id="MCC2211710.1"/>
    </source>
</evidence>
<protein>
    <submittedName>
        <fullName evidence="1">Uncharacterized protein</fullName>
    </submittedName>
</protein>
<proteinExistence type="predicted"/>
<keyword evidence="2" id="KW-1185">Reference proteome</keyword>
<name>A0AAE3E1V6_9FIRM</name>